<name>A0A368YDK9_9BURK</name>
<dbReference type="AlphaFoldDB" id="A0A368YDK9"/>
<dbReference type="Pfam" id="PF01266">
    <property type="entry name" value="DAO"/>
    <property type="match status" value="1"/>
</dbReference>
<evidence type="ECO:0000313" key="5">
    <source>
        <dbReference type="Proteomes" id="UP000252884"/>
    </source>
</evidence>
<dbReference type="GO" id="GO:0016491">
    <property type="term" value="F:oxidoreductase activity"/>
    <property type="evidence" value="ECO:0007669"/>
    <property type="project" value="UniProtKB-KW"/>
</dbReference>
<protein>
    <submittedName>
        <fullName evidence="4">Glycine/D-amino acid oxidase-like deaminating enzyme</fullName>
    </submittedName>
</protein>
<sequence length="442" mass="48416">MTHHIDRLPTDDNTNGWSALLGPRQPRAPLQQDLSVDFLVIGAGYAGLAAARQLAAQEPEASIAVVDASVVGENASGRNSGFAIDLPHSSAPSDADVEAGRRVIRVNRFAVDALERLVAEHRIQCDWARRGRYHVAVTDEVAESALQPYVRNLKAWDEPYAYLDRDALRKRLGTSYYAAAVYTPGTRLLNPAALVRGLADSLPAQVQLFENTPVVEVELKGANPHVRTAQGRRIRAGRVILTVNAYSQSFGVFRERQLPVLLFASLTHRLDTAQLARLGSEPVWGVTPAHGVAGSTVRLTADGRLMIRQGFEYSPELRTDEARRAEARAMNLELLRRRFPQLGAIALEHFWMGWLAVSHNHAPAFDQIGPQAWAASCCNGSGIVRHTAAGMLIADHALGHKNPLIDDFLVQGTANYIPPRPVRDVGVGLSLAWDMWRGKAEQ</sequence>
<evidence type="ECO:0000259" key="3">
    <source>
        <dbReference type="Pfam" id="PF01266"/>
    </source>
</evidence>
<dbReference type="Gene3D" id="3.30.9.10">
    <property type="entry name" value="D-Amino Acid Oxidase, subunit A, domain 2"/>
    <property type="match status" value="1"/>
</dbReference>
<feature type="domain" description="FAD dependent oxidoreductase" evidence="3">
    <location>
        <begin position="37"/>
        <end position="395"/>
    </location>
</feature>
<gene>
    <name evidence="4" type="ORF">DES41_101870</name>
</gene>
<comment type="caution">
    <text evidence="4">The sequence shown here is derived from an EMBL/GenBank/DDBJ whole genome shotgun (WGS) entry which is preliminary data.</text>
</comment>
<dbReference type="EMBL" id="QPJK01000001">
    <property type="protein sequence ID" value="RCW76264.1"/>
    <property type="molecule type" value="Genomic_DNA"/>
</dbReference>
<keyword evidence="5" id="KW-1185">Reference proteome</keyword>
<dbReference type="Proteomes" id="UP000252884">
    <property type="component" value="Unassembled WGS sequence"/>
</dbReference>
<organism evidence="4 5">
    <name type="scientific">Pseudorhodoferax soli</name>
    <dbReference type="NCBI Taxonomy" id="545864"/>
    <lineage>
        <taxon>Bacteria</taxon>
        <taxon>Pseudomonadati</taxon>
        <taxon>Pseudomonadota</taxon>
        <taxon>Betaproteobacteria</taxon>
        <taxon>Burkholderiales</taxon>
        <taxon>Comamonadaceae</taxon>
    </lineage>
</organism>
<dbReference type="InterPro" id="IPR006076">
    <property type="entry name" value="FAD-dep_OxRdtase"/>
</dbReference>
<dbReference type="InterPro" id="IPR036188">
    <property type="entry name" value="FAD/NAD-bd_sf"/>
</dbReference>
<reference evidence="4 5" key="1">
    <citation type="submission" date="2018-07" db="EMBL/GenBank/DDBJ databases">
        <title>Genomic Encyclopedia of Type Strains, Phase IV (KMG-IV): sequencing the most valuable type-strain genomes for metagenomic binning, comparative biology and taxonomic classification.</title>
        <authorList>
            <person name="Goeker M."/>
        </authorList>
    </citation>
    <scope>NUCLEOTIDE SEQUENCE [LARGE SCALE GENOMIC DNA]</scope>
    <source>
        <strain evidence="4 5">DSM 21634</strain>
    </source>
</reference>
<dbReference type="RefSeq" id="WP_114466199.1">
    <property type="nucleotide sequence ID" value="NZ_QPJK01000001.1"/>
</dbReference>
<dbReference type="GO" id="GO:0005737">
    <property type="term" value="C:cytoplasm"/>
    <property type="evidence" value="ECO:0007669"/>
    <property type="project" value="TreeGrafter"/>
</dbReference>
<evidence type="ECO:0000313" key="4">
    <source>
        <dbReference type="EMBL" id="RCW76264.1"/>
    </source>
</evidence>
<accession>A0A368YDK9</accession>
<feature type="compositionally biased region" description="Basic and acidic residues" evidence="2">
    <location>
        <begin position="1"/>
        <end position="10"/>
    </location>
</feature>
<feature type="region of interest" description="Disordered" evidence="2">
    <location>
        <begin position="1"/>
        <end position="24"/>
    </location>
</feature>
<dbReference type="PANTHER" id="PTHR13847">
    <property type="entry name" value="SARCOSINE DEHYDROGENASE-RELATED"/>
    <property type="match status" value="1"/>
</dbReference>
<dbReference type="SUPFAM" id="SSF51905">
    <property type="entry name" value="FAD/NAD(P)-binding domain"/>
    <property type="match status" value="1"/>
</dbReference>
<dbReference type="PANTHER" id="PTHR13847:SF281">
    <property type="entry name" value="FAD DEPENDENT OXIDOREDUCTASE DOMAIN-CONTAINING PROTEIN"/>
    <property type="match status" value="1"/>
</dbReference>
<evidence type="ECO:0000256" key="2">
    <source>
        <dbReference type="SAM" id="MobiDB-lite"/>
    </source>
</evidence>
<keyword evidence="1" id="KW-0560">Oxidoreductase</keyword>
<dbReference type="Gene3D" id="3.50.50.60">
    <property type="entry name" value="FAD/NAD(P)-binding domain"/>
    <property type="match status" value="1"/>
</dbReference>
<evidence type="ECO:0000256" key="1">
    <source>
        <dbReference type="ARBA" id="ARBA00023002"/>
    </source>
</evidence>
<dbReference type="OrthoDB" id="9774591at2"/>
<proteinExistence type="predicted"/>